<dbReference type="EMBL" id="JAODUO010001136">
    <property type="protein sequence ID" value="KAK2170820.1"/>
    <property type="molecule type" value="Genomic_DNA"/>
</dbReference>
<keyword evidence="2" id="KW-1185">Reference proteome</keyword>
<evidence type="ECO:0000313" key="1">
    <source>
        <dbReference type="EMBL" id="KAK2170820.1"/>
    </source>
</evidence>
<accession>A0AAD9KHE2</accession>
<organism evidence="1 2">
    <name type="scientific">Ridgeia piscesae</name>
    <name type="common">Tubeworm</name>
    <dbReference type="NCBI Taxonomy" id="27915"/>
    <lineage>
        <taxon>Eukaryota</taxon>
        <taxon>Metazoa</taxon>
        <taxon>Spiralia</taxon>
        <taxon>Lophotrochozoa</taxon>
        <taxon>Annelida</taxon>
        <taxon>Polychaeta</taxon>
        <taxon>Sedentaria</taxon>
        <taxon>Canalipalpata</taxon>
        <taxon>Sabellida</taxon>
        <taxon>Siboglinidae</taxon>
        <taxon>Ridgeia</taxon>
    </lineage>
</organism>
<comment type="caution">
    <text evidence="1">The sequence shown here is derived from an EMBL/GenBank/DDBJ whole genome shotgun (WGS) entry which is preliminary data.</text>
</comment>
<evidence type="ECO:0000313" key="2">
    <source>
        <dbReference type="Proteomes" id="UP001209878"/>
    </source>
</evidence>
<sequence>MGSGGREPSDIDQSSRGWFWSLEVDWNKQGVMEECLVETVRSALLPAEGVFISTIYGGPGSRKGRIVDDLTATYGFRFISGEDLIIRELPRKLANIVKLETSKDVRDFLEEDPSHVTLEWVLIMLERRIEQDISMDCTYLVDLIPNLKYVLRSKNFVKDCSLAMEKFEQRYPVSFALNLAIPADKVLETRQSVNVVPETEVLKNTGGQGDEADSGRTKRRVATYEQSVQSFLNYFDGTERLVTVDVTCGRSDFIWQHVHELLCELKFQPCRCTNSVILFAFEDTDADGINCEKYHMEKLDLRSIVPDPMDSVENLLSSLCTRIDSSTEASDAFVVFLSGTAITQDGITQLGAKPVMFLDVTEGHLEMLLPGSPVGRAVEPHAKTYKCVSSLENDIYMFPQHVSSPVCHRIAKLMMINRRTV</sequence>
<dbReference type="Gene3D" id="3.40.50.300">
    <property type="entry name" value="P-loop containing nucleotide triphosphate hydrolases"/>
    <property type="match status" value="1"/>
</dbReference>
<reference evidence="1" key="1">
    <citation type="journal article" date="2023" name="Mol. Biol. Evol.">
        <title>Third-Generation Sequencing Reveals the Adaptive Role of the Epigenome in Three Deep-Sea Polychaetes.</title>
        <authorList>
            <person name="Perez M."/>
            <person name="Aroh O."/>
            <person name="Sun Y."/>
            <person name="Lan Y."/>
            <person name="Juniper S.K."/>
            <person name="Young C.R."/>
            <person name="Angers B."/>
            <person name="Qian P.Y."/>
        </authorList>
    </citation>
    <scope>NUCLEOTIDE SEQUENCE</scope>
    <source>
        <strain evidence="1">R07B-5</strain>
    </source>
</reference>
<gene>
    <name evidence="1" type="ORF">NP493_1137g00023</name>
</gene>
<dbReference type="AlphaFoldDB" id="A0AAD9KHE2"/>
<dbReference type="InterPro" id="IPR027417">
    <property type="entry name" value="P-loop_NTPase"/>
</dbReference>
<protein>
    <submittedName>
        <fullName evidence="1">Uncharacterized protein</fullName>
    </submittedName>
</protein>
<dbReference type="Proteomes" id="UP001209878">
    <property type="component" value="Unassembled WGS sequence"/>
</dbReference>
<name>A0AAD9KHE2_RIDPI</name>
<proteinExistence type="predicted"/>